<dbReference type="Proteomes" id="UP001215151">
    <property type="component" value="Unassembled WGS sequence"/>
</dbReference>
<keyword evidence="2" id="KW-1185">Reference proteome</keyword>
<evidence type="ECO:0000313" key="2">
    <source>
        <dbReference type="Proteomes" id="UP001215151"/>
    </source>
</evidence>
<sequence>MSTLKLLTIGSRAHILAPSIQQLAFNSGTPPMNDTSSQHSQDPCVRRSKRLYSGNYVLKRTFAHAIAKMSFILIRYHRKDTVPPMNPTSNLAYLTPHTTASSHESRFPVLDPEEEYTPFIDINSM</sequence>
<protein>
    <submittedName>
        <fullName evidence="1">Uncharacterized protein</fullName>
    </submittedName>
</protein>
<reference evidence="1" key="1">
    <citation type="submission" date="2022-11" db="EMBL/GenBank/DDBJ databases">
        <title>Genome Sequence of Cubamyces cubensis.</title>
        <authorList>
            <person name="Buettner E."/>
        </authorList>
    </citation>
    <scope>NUCLEOTIDE SEQUENCE</scope>
    <source>
        <strain evidence="1">MPL-01</strain>
    </source>
</reference>
<comment type="caution">
    <text evidence="1">The sequence shown here is derived from an EMBL/GenBank/DDBJ whole genome shotgun (WGS) entry which is preliminary data.</text>
</comment>
<organism evidence="1 2">
    <name type="scientific">Trametes cubensis</name>
    <dbReference type="NCBI Taxonomy" id="1111947"/>
    <lineage>
        <taxon>Eukaryota</taxon>
        <taxon>Fungi</taxon>
        <taxon>Dikarya</taxon>
        <taxon>Basidiomycota</taxon>
        <taxon>Agaricomycotina</taxon>
        <taxon>Agaricomycetes</taxon>
        <taxon>Polyporales</taxon>
        <taxon>Polyporaceae</taxon>
        <taxon>Trametes</taxon>
    </lineage>
</organism>
<gene>
    <name evidence="1" type="ORF">ONZ51_g5733</name>
</gene>
<evidence type="ECO:0000313" key="1">
    <source>
        <dbReference type="EMBL" id="KAJ8481860.1"/>
    </source>
</evidence>
<accession>A0AAD7TVY2</accession>
<proteinExistence type="predicted"/>
<dbReference type="AlphaFoldDB" id="A0AAD7TVY2"/>
<name>A0AAD7TVY2_9APHY</name>
<dbReference type="EMBL" id="JAPEVG010000127">
    <property type="protein sequence ID" value="KAJ8481860.1"/>
    <property type="molecule type" value="Genomic_DNA"/>
</dbReference>